<feature type="transmembrane region" description="Helical" evidence="7">
    <location>
        <begin position="215"/>
        <end position="242"/>
    </location>
</feature>
<evidence type="ECO:0000256" key="3">
    <source>
        <dbReference type="ARBA" id="ARBA00022692"/>
    </source>
</evidence>
<dbReference type="OrthoDB" id="5242664at2"/>
<evidence type="ECO:0000256" key="5">
    <source>
        <dbReference type="ARBA" id="ARBA00023136"/>
    </source>
</evidence>
<dbReference type="Proteomes" id="UP000295431">
    <property type="component" value="Unassembled WGS sequence"/>
</dbReference>
<feature type="transmembrane region" description="Helical" evidence="7">
    <location>
        <begin position="1498"/>
        <end position="1518"/>
    </location>
</feature>
<comment type="caution">
    <text evidence="9">The sequence shown here is derived from an EMBL/GenBank/DDBJ whole genome shotgun (WGS) entry which is preliminary data.</text>
</comment>
<dbReference type="Pfam" id="PF01569">
    <property type="entry name" value="PAP2"/>
    <property type="match status" value="2"/>
</dbReference>
<dbReference type="InterPro" id="IPR036938">
    <property type="entry name" value="PAP2/HPO_sf"/>
</dbReference>
<evidence type="ECO:0000256" key="4">
    <source>
        <dbReference type="ARBA" id="ARBA00022989"/>
    </source>
</evidence>
<evidence type="ECO:0000259" key="8">
    <source>
        <dbReference type="PROSITE" id="PS50011"/>
    </source>
</evidence>
<dbReference type="PANTHER" id="PTHR39087">
    <property type="entry name" value="UPF0104 MEMBRANE PROTEIN MJ1595"/>
    <property type="match status" value="1"/>
</dbReference>
<feature type="transmembrane region" description="Helical" evidence="7">
    <location>
        <begin position="1353"/>
        <end position="1375"/>
    </location>
</feature>
<protein>
    <submittedName>
        <fullName evidence="9">Phosphatase PAP2 family protein</fullName>
    </submittedName>
</protein>
<dbReference type="InterPro" id="IPR000719">
    <property type="entry name" value="Prot_kinase_dom"/>
</dbReference>
<organism evidence="9 10">
    <name type="scientific">Actinomadura bangladeshensis</name>
    <dbReference type="NCBI Taxonomy" id="453573"/>
    <lineage>
        <taxon>Bacteria</taxon>
        <taxon>Bacillati</taxon>
        <taxon>Actinomycetota</taxon>
        <taxon>Actinomycetes</taxon>
        <taxon>Streptosporangiales</taxon>
        <taxon>Thermomonosporaceae</taxon>
        <taxon>Actinomadura</taxon>
    </lineage>
</organism>
<name>A0A4R4PBI5_9ACTN</name>
<feature type="transmembrane region" description="Helical" evidence="7">
    <location>
        <begin position="1624"/>
        <end position="1643"/>
    </location>
</feature>
<dbReference type="InterPro" id="IPR000326">
    <property type="entry name" value="PAP2/HPO"/>
</dbReference>
<evidence type="ECO:0000256" key="7">
    <source>
        <dbReference type="SAM" id="Phobius"/>
    </source>
</evidence>
<dbReference type="CDD" id="cd01610">
    <property type="entry name" value="PAP2_like"/>
    <property type="match status" value="2"/>
</dbReference>
<feature type="transmembrane region" description="Helical" evidence="7">
    <location>
        <begin position="516"/>
        <end position="534"/>
    </location>
</feature>
<evidence type="ECO:0000256" key="2">
    <source>
        <dbReference type="ARBA" id="ARBA00022475"/>
    </source>
</evidence>
<dbReference type="PROSITE" id="PS50011">
    <property type="entry name" value="PROTEIN_KINASE_DOM"/>
    <property type="match status" value="1"/>
</dbReference>
<keyword evidence="2" id="KW-1003">Cell membrane</keyword>
<keyword evidence="4 7" id="KW-1133">Transmembrane helix</keyword>
<dbReference type="Gene3D" id="1.10.510.10">
    <property type="entry name" value="Transferase(Phosphotransferase) domain 1"/>
    <property type="match status" value="2"/>
</dbReference>
<dbReference type="Pfam" id="PF03706">
    <property type="entry name" value="LPG_synthase_TM"/>
    <property type="match status" value="2"/>
</dbReference>
<feature type="transmembrane region" description="Helical" evidence="7">
    <location>
        <begin position="446"/>
        <end position="467"/>
    </location>
</feature>
<evidence type="ECO:0000256" key="1">
    <source>
        <dbReference type="ARBA" id="ARBA00004651"/>
    </source>
</evidence>
<feature type="domain" description="Protein kinase" evidence="8">
    <location>
        <begin position="1096"/>
        <end position="1354"/>
    </location>
</feature>
<evidence type="ECO:0000313" key="10">
    <source>
        <dbReference type="Proteomes" id="UP000295431"/>
    </source>
</evidence>
<dbReference type="Gene3D" id="1.20.144.10">
    <property type="entry name" value="Phosphatidic acid phosphatase type 2/haloperoxidase"/>
    <property type="match status" value="2"/>
</dbReference>
<feature type="transmembrane region" description="Helical" evidence="7">
    <location>
        <begin position="892"/>
        <end position="911"/>
    </location>
</feature>
<keyword evidence="5 7" id="KW-0472">Membrane</keyword>
<feature type="transmembrane region" description="Helical" evidence="7">
    <location>
        <begin position="1599"/>
        <end position="1618"/>
    </location>
</feature>
<proteinExistence type="predicted"/>
<feature type="transmembrane region" description="Helical" evidence="7">
    <location>
        <begin position="487"/>
        <end position="509"/>
    </location>
</feature>
<dbReference type="InterPro" id="IPR022791">
    <property type="entry name" value="L-PG_synthase/AglD"/>
</dbReference>
<feature type="transmembrane region" description="Helical" evidence="7">
    <location>
        <begin position="1545"/>
        <end position="1566"/>
    </location>
</feature>
<dbReference type="PANTHER" id="PTHR39087:SF2">
    <property type="entry name" value="UPF0104 MEMBRANE PROTEIN MJ1595"/>
    <property type="match status" value="1"/>
</dbReference>
<evidence type="ECO:0000256" key="6">
    <source>
        <dbReference type="SAM" id="MobiDB-lite"/>
    </source>
</evidence>
<dbReference type="GO" id="GO:0005886">
    <property type="term" value="C:plasma membrane"/>
    <property type="evidence" value="ECO:0007669"/>
    <property type="project" value="UniProtKB-SubCell"/>
</dbReference>
<keyword evidence="10" id="KW-1185">Reference proteome</keyword>
<dbReference type="SMART" id="SM00014">
    <property type="entry name" value="acidPPc"/>
    <property type="match status" value="2"/>
</dbReference>
<comment type="subcellular location">
    <subcellularLocation>
        <location evidence="1">Cell membrane</location>
        <topology evidence="1">Multi-pass membrane protein</topology>
    </subcellularLocation>
</comment>
<dbReference type="EMBL" id="SMJW01000020">
    <property type="protein sequence ID" value="TDC18367.1"/>
    <property type="molecule type" value="Genomic_DNA"/>
</dbReference>
<feature type="transmembrane region" description="Helical" evidence="7">
    <location>
        <begin position="931"/>
        <end position="953"/>
    </location>
</feature>
<feature type="compositionally biased region" description="Basic residues" evidence="6">
    <location>
        <begin position="40"/>
        <end position="74"/>
    </location>
</feature>
<feature type="region of interest" description="Disordered" evidence="6">
    <location>
        <begin position="1"/>
        <end position="96"/>
    </location>
</feature>
<feature type="transmembrane region" description="Helical" evidence="7">
    <location>
        <begin position="589"/>
        <end position="606"/>
    </location>
</feature>
<gene>
    <name evidence="9" type="ORF">E1284_06470</name>
</gene>
<dbReference type="SUPFAM" id="SSF48317">
    <property type="entry name" value="Acid phosphatase/Vanadium-dependent haloperoxidase"/>
    <property type="match status" value="2"/>
</dbReference>
<feature type="transmembrane region" description="Helical" evidence="7">
    <location>
        <begin position="254"/>
        <end position="274"/>
    </location>
</feature>
<reference evidence="9 10" key="1">
    <citation type="submission" date="2019-03" db="EMBL/GenBank/DDBJ databases">
        <title>Draft genome sequences of novel Actinobacteria.</title>
        <authorList>
            <person name="Sahin N."/>
            <person name="Ay H."/>
            <person name="Saygin H."/>
        </authorList>
    </citation>
    <scope>NUCLEOTIDE SEQUENCE [LARGE SCALE GENOMIC DNA]</scope>
    <source>
        <strain evidence="9 10">DSM 45347</strain>
    </source>
</reference>
<feature type="transmembrane region" description="Helical" evidence="7">
    <location>
        <begin position="556"/>
        <end position="582"/>
    </location>
</feature>
<dbReference type="InterPro" id="IPR002575">
    <property type="entry name" value="Aminoglycoside_PTrfase"/>
</dbReference>
<feature type="transmembrane region" description="Helical" evidence="7">
    <location>
        <begin position="612"/>
        <end position="630"/>
    </location>
</feature>
<keyword evidence="3 7" id="KW-0812">Transmembrane</keyword>
<feature type="compositionally biased region" description="Basic and acidic residues" evidence="6">
    <location>
        <begin position="26"/>
        <end position="39"/>
    </location>
</feature>
<dbReference type="GO" id="GO:0004672">
    <property type="term" value="F:protein kinase activity"/>
    <property type="evidence" value="ECO:0007669"/>
    <property type="project" value="InterPro"/>
</dbReference>
<accession>A0A4R4PBI5</accession>
<sequence>MDGRLARLAGHLRRADRRQGRHPRPGRQDPGDDRADARGRQPRRRHHAGRRRAPRDHQGAPRRRLLLHHPRRAHPLTVGVQTAEGGSARPQAAGDHAARRGRGRIWFGRVLPLLVVAAIFGKVLPDLVDLEKVADILRTRVSALDLMLLSAFTGLSVLLSAIGLSAALPGLRLGPASVINVVTTGLSYALPGGGAAGAALNVTMSRDLGFRAGPIALQVLVTGIWNLAARLTLPLLALGLLAMASDVPPGVRGAGAAGLGLAAVLIAVTVVMLWSDRAASTIAAGLSRAARPLARLLHRRIADYTRDVGRFQGEARELIRAHWPALTLSAVGYHVCVFAVLYVSLQAAGVSRVGVLEAFAVYTVARQVTAVPLTPGGAGVLELALIGGLDLTGADLPAATAGVLLFRFFTYLLYLPAGGAAWAWWRWRRPAASARSHEAAFRHPMDAVRLVLALGALGVLVAVSRGVPGWDADLFRLVNDLPDAVQLPMWLLMQAGWVGAVAVAASGAAAVRRFRLAITLAMGGTLAWVLAKVVKDVSGRPRPAALLDDVALRSDATAFGTGFVAGHTAVAAALVTVAGAYLPRPYRRVLWAVVAAVGAARMYVGAHFPVDVLGGAAMGWAVGAAALLLIGTPAHRPRLAAIRETLTRHGLTVTEVRTVSGDLRHAVPYTAATSAGRLFVKVVGRDQRDADVLHRLGRLWRRRPGEPPFATAKHLAEHEGYLLMRARRAGARVPSVRFVAEAGPGSWALIMDHIDAHPLGTAEGLAQEALDDLWRQCAALRHDRIAHRDLLPDNVLIDARGRPWIVGWGRAETDTAPALLDEDAARLVAMTSAVTTRDRAAAAALRALGPAAPARPAAGGRRPRLRRAFAVPGPFPPDAPATARHPGDVIRLAAGLAVCLSLAVFAADGFLLRPEAGVFRLVNDLPGWLFWPVDVVMQTGALGAVGVTAAAALGVRRVRLAVDLALAGSLAWLLAKLVKDAADRGRPGALLSEVVLRGAHEGGLGFVSGHAAVAAALATVAAAHVRRPVRWVLWAVAVAVPLARVYVGAHFPLDVVAGAALGWAVGGAVHLARGTPDHVPTPAQVAAGLARCGLAGSLVEPVKADARGSVPFTARSPDGRTAFVKALGRDQRDADLLFKAARFLLYREVEDETPMASPKRQVEHEAYMLMRAASAGARVPAVLGVAPAGAGTWILAEETVDTGGRPPTSLDDTSLRRLWGEVAKLRKARIAHRDLRLANVLIDTGGDPVLVDFGFAEDAAGDGRLAQDVAELLVSTALLTDPRRSVQAAVDVLGASAVEAAAPYLQPLALARSTRMELRDTPGLLDELRTAATRAGATRAAPRPLSRIPSRPWFLLLLVLAGYATYHALIGIAGLRSPAAVLADAGVRWLFVALLLVAASYAAGALSLMGASTRDLAFGRTCVRQVAASYASRQHPTGRGGAAVLGTYLRDHGAGPYEAVATVALTRLTGAFVHLVALALALASAAVQGRETLRAPTWSLPLVLLVSAVAALGTAQLWRRRAELVLQLRAAAAGLPGRMRRPRRLIALLAGNTAVTSCSVLAFLAVGHAMDVPLSPAALAAVYLLLVPLRLLGPLPGGLGLVEPVLVLALVTLGTGPTEAVLTVLVYRILSFWLPIPPAALAFRTFSRR</sequence>
<dbReference type="Pfam" id="PF01636">
    <property type="entry name" value="APH"/>
    <property type="match status" value="1"/>
</dbReference>
<feature type="transmembrane region" description="Helical" evidence="7">
    <location>
        <begin position="1468"/>
        <end position="1486"/>
    </location>
</feature>
<evidence type="ECO:0000313" key="9">
    <source>
        <dbReference type="EMBL" id="TDC18367.1"/>
    </source>
</evidence>
<dbReference type="GO" id="GO:0005524">
    <property type="term" value="F:ATP binding"/>
    <property type="evidence" value="ECO:0007669"/>
    <property type="project" value="InterPro"/>
</dbReference>
<feature type="transmembrane region" description="Helical" evidence="7">
    <location>
        <begin position="1387"/>
        <end position="1411"/>
    </location>
</feature>
<dbReference type="InterPro" id="IPR011009">
    <property type="entry name" value="Kinase-like_dom_sf"/>
</dbReference>
<feature type="transmembrane region" description="Helical" evidence="7">
    <location>
        <begin position="325"/>
        <end position="345"/>
    </location>
</feature>
<dbReference type="SUPFAM" id="SSF56112">
    <property type="entry name" value="Protein kinase-like (PK-like)"/>
    <property type="match status" value="2"/>
</dbReference>
<feature type="transmembrane region" description="Helical" evidence="7">
    <location>
        <begin position="404"/>
        <end position="425"/>
    </location>
</feature>
<feature type="compositionally biased region" description="Basic residues" evidence="6">
    <location>
        <begin position="10"/>
        <end position="25"/>
    </location>
</feature>
<feature type="transmembrane region" description="Helical" evidence="7">
    <location>
        <begin position="144"/>
        <end position="168"/>
    </location>
</feature>